<reference evidence="11 12" key="1">
    <citation type="journal article" date="2019" name="Mol. Ecol. Resour.">
        <title>Chromosome-level genome assembly of Triplophysa tibetana, a fish adapted to the harsh high-altitude environment of the Tibetan Plateau.</title>
        <authorList>
            <person name="Yang X."/>
            <person name="Liu H."/>
            <person name="Ma Z."/>
            <person name="Zou Y."/>
            <person name="Zou M."/>
            <person name="Mao Y."/>
            <person name="Li X."/>
            <person name="Wang H."/>
            <person name="Chen T."/>
            <person name="Wang W."/>
            <person name="Yang R."/>
        </authorList>
    </citation>
    <scope>NUCLEOTIDE SEQUENCE [LARGE SCALE GENOMIC DNA]</scope>
    <source>
        <strain evidence="11">TTIB1903HZAU</strain>
        <tissue evidence="11">Muscle</tissue>
    </source>
</reference>
<evidence type="ECO:0000256" key="8">
    <source>
        <dbReference type="SAM" id="Coils"/>
    </source>
</evidence>
<dbReference type="InterPro" id="IPR002957">
    <property type="entry name" value="Keratin_I"/>
</dbReference>
<name>A0A5A9NCP2_9TELE</name>
<evidence type="ECO:0000256" key="5">
    <source>
        <dbReference type="ARBA" id="ARBA00037340"/>
    </source>
</evidence>
<feature type="compositionally biased region" description="Polar residues" evidence="9">
    <location>
        <begin position="15"/>
        <end position="31"/>
    </location>
</feature>
<evidence type="ECO:0000313" key="11">
    <source>
        <dbReference type="EMBL" id="KAA0706871.1"/>
    </source>
</evidence>
<evidence type="ECO:0000256" key="1">
    <source>
        <dbReference type="ARBA" id="ARBA00022553"/>
    </source>
</evidence>
<keyword evidence="12" id="KW-1185">Reference proteome</keyword>
<evidence type="ECO:0000256" key="9">
    <source>
        <dbReference type="SAM" id="MobiDB-lite"/>
    </source>
</evidence>
<evidence type="ECO:0000256" key="4">
    <source>
        <dbReference type="ARBA" id="ARBA00023054"/>
    </source>
</evidence>
<feature type="coiled-coil region" evidence="8">
    <location>
        <begin position="292"/>
        <end position="393"/>
    </location>
</feature>
<dbReference type="GO" id="GO:0005198">
    <property type="term" value="F:structural molecule activity"/>
    <property type="evidence" value="ECO:0007669"/>
    <property type="project" value="InterPro"/>
</dbReference>
<dbReference type="Gene3D" id="1.20.5.170">
    <property type="match status" value="1"/>
</dbReference>
<dbReference type="GO" id="GO:0045104">
    <property type="term" value="P:intermediate filament cytoskeleton organization"/>
    <property type="evidence" value="ECO:0007669"/>
    <property type="project" value="TreeGrafter"/>
</dbReference>
<organism evidence="11 12">
    <name type="scientific">Triplophysa tibetana</name>
    <dbReference type="NCBI Taxonomy" id="1572043"/>
    <lineage>
        <taxon>Eukaryota</taxon>
        <taxon>Metazoa</taxon>
        <taxon>Chordata</taxon>
        <taxon>Craniata</taxon>
        <taxon>Vertebrata</taxon>
        <taxon>Euteleostomi</taxon>
        <taxon>Actinopterygii</taxon>
        <taxon>Neopterygii</taxon>
        <taxon>Teleostei</taxon>
        <taxon>Ostariophysi</taxon>
        <taxon>Cypriniformes</taxon>
        <taxon>Nemacheilidae</taxon>
        <taxon>Triplophysa</taxon>
    </lineage>
</organism>
<dbReference type="InterPro" id="IPR039008">
    <property type="entry name" value="IF_rod_dom"/>
</dbReference>
<proteinExistence type="inferred from homology"/>
<evidence type="ECO:0000256" key="7">
    <source>
        <dbReference type="RuleBase" id="RU000685"/>
    </source>
</evidence>
<accession>A0A5A9NCP2</accession>
<dbReference type="PROSITE" id="PS00226">
    <property type="entry name" value="IF_ROD_1"/>
    <property type="match status" value="1"/>
</dbReference>
<evidence type="ECO:0000313" key="12">
    <source>
        <dbReference type="Proteomes" id="UP000324632"/>
    </source>
</evidence>
<dbReference type="PROSITE" id="PS51842">
    <property type="entry name" value="IF_ROD_2"/>
    <property type="match status" value="1"/>
</dbReference>
<dbReference type="Gene3D" id="1.20.5.500">
    <property type="entry name" value="Single helix bin"/>
    <property type="match status" value="1"/>
</dbReference>
<dbReference type="SMART" id="SM01391">
    <property type="entry name" value="Filament"/>
    <property type="match status" value="1"/>
</dbReference>
<dbReference type="PANTHER" id="PTHR23239">
    <property type="entry name" value="INTERMEDIATE FILAMENT"/>
    <property type="match status" value="1"/>
</dbReference>
<keyword evidence="4 8" id="KW-0175">Coiled coil</keyword>
<feature type="compositionally biased region" description="Low complexity" evidence="9">
    <location>
        <begin position="1"/>
        <end position="14"/>
    </location>
</feature>
<comment type="caution">
    <text evidence="11">The sequence shown here is derived from an EMBL/GenBank/DDBJ whole genome shotgun (WGS) entry which is preliminary data.</text>
</comment>
<keyword evidence="1" id="KW-0597">Phosphoprotein</keyword>
<sequence length="437" mass="49525">MSMRSSYSVRSSNSQVPLSQMSIKRTTTSNVNSGMPTYRAASIYGGAGGQGTRISSSSYSGVRSGFGMPSLSSSFQLNATGNTGEIMGNEKMAMQNLNDRLASYLEKVRILEQANSKLEVKIREILEKRGPDVQDYSRYQPIIDELRRKIFDSTSDNARLVLQIDNARLAADDFRVKYESELSIRQGVEADIAGLRKVIDDTNLNRMNLESEIEALKEELIFLKKNHDNEVMELRNQVSQSGVQVDVDAPKGLDLSLIMEEMRSKYEKTALKNQEELKAWHESQITDVQVQVTQNTEALQGARTEVNELRRQIQTLEIDLDSQKNLKGSLESTLRDIEMRNNMEMEGLNSIMMQLEAELTKLRNQIQHQTQEYEALLNIKMKLEAEIATYRRLLDGEDFNLKDALDEQKKVKVMTVTQTLVDGKVVSSSTETKERKL</sequence>
<comment type="similarity">
    <text evidence="7">Belongs to the intermediate filament family.</text>
</comment>
<dbReference type="FunFam" id="1.20.5.1160:FF:000002">
    <property type="entry name" value="Type I keratin 10"/>
    <property type="match status" value="1"/>
</dbReference>
<evidence type="ECO:0000256" key="2">
    <source>
        <dbReference type="ARBA" id="ARBA00022744"/>
    </source>
</evidence>
<dbReference type="AlphaFoldDB" id="A0A5A9NCP2"/>
<evidence type="ECO:0000256" key="3">
    <source>
        <dbReference type="ARBA" id="ARBA00022754"/>
    </source>
</evidence>
<gene>
    <name evidence="11" type="ORF">E1301_Tti002191</name>
</gene>
<dbReference type="Pfam" id="PF00038">
    <property type="entry name" value="Filament"/>
    <property type="match status" value="1"/>
</dbReference>
<dbReference type="OrthoDB" id="2441647at2759"/>
<dbReference type="PRINTS" id="PR01248">
    <property type="entry name" value="TYPE1KERATIN"/>
</dbReference>
<dbReference type="EMBL" id="SOYY01000020">
    <property type="protein sequence ID" value="KAA0706871.1"/>
    <property type="molecule type" value="Genomic_DNA"/>
</dbReference>
<evidence type="ECO:0000256" key="6">
    <source>
        <dbReference type="ARBA" id="ARBA00038630"/>
    </source>
</evidence>
<dbReference type="PANTHER" id="PTHR23239:SF349">
    <property type="entry name" value="KERATIN, TYPE I CYTOSKELETAL 18"/>
    <property type="match status" value="1"/>
</dbReference>
<dbReference type="GO" id="GO:0045095">
    <property type="term" value="C:keratin filament"/>
    <property type="evidence" value="ECO:0007669"/>
    <property type="project" value="TreeGrafter"/>
</dbReference>
<dbReference type="SUPFAM" id="SSF64593">
    <property type="entry name" value="Intermediate filament protein, coiled coil region"/>
    <property type="match status" value="2"/>
</dbReference>
<dbReference type="InterPro" id="IPR018039">
    <property type="entry name" value="IF_conserved"/>
</dbReference>
<comment type="function">
    <text evidence="5">When phosphorylated, plays a role in filament reorganization.</text>
</comment>
<protein>
    <submittedName>
        <fullName evidence="11">Keratin, type I cytoskeletal 18</fullName>
    </submittedName>
</protein>
<feature type="coiled-coil region" evidence="8">
    <location>
        <begin position="192"/>
        <end position="237"/>
    </location>
</feature>
<dbReference type="Gene3D" id="1.20.5.1160">
    <property type="entry name" value="Vasodilator-stimulated phosphoprotein"/>
    <property type="match status" value="1"/>
</dbReference>
<feature type="region of interest" description="Disordered" evidence="9">
    <location>
        <begin position="1"/>
        <end position="31"/>
    </location>
</feature>
<evidence type="ECO:0000259" key="10">
    <source>
        <dbReference type="PROSITE" id="PS51842"/>
    </source>
</evidence>
<keyword evidence="3 7" id="KW-0403">Intermediate filament</keyword>
<feature type="domain" description="IF rod" evidence="10">
    <location>
        <begin position="90"/>
        <end position="401"/>
    </location>
</feature>
<dbReference type="FunFam" id="1.20.5.170:FF:000002">
    <property type="entry name" value="Type I keratin KA11"/>
    <property type="match status" value="1"/>
</dbReference>
<feature type="coiled-coil region" evidence="8">
    <location>
        <begin position="94"/>
        <end position="128"/>
    </location>
</feature>
<dbReference type="FunFam" id="1.20.5.500:FF:000001">
    <property type="entry name" value="Type II keratin 23"/>
    <property type="match status" value="1"/>
</dbReference>
<dbReference type="Proteomes" id="UP000324632">
    <property type="component" value="Chromosome 20"/>
</dbReference>
<keyword evidence="2" id="KW-0416">Keratin</keyword>
<comment type="subunit">
    <text evidence="6">Heterotetramer of two type I and two type II keratins. Keratin-18 associates with keratin-8.</text>
</comment>